<dbReference type="Proteomes" id="UP000007721">
    <property type="component" value="Chromosome"/>
</dbReference>
<evidence type="ECO:0008006" key="5">
    <source>
        <dbReference type="Google" id="ProtNLM"/>
    </source>
</evidence>
<evidence type="ECO:0000313" key="3">
    <source>
        <dbReference type="EMBL" id="ACM19689.1"/>
    </source>
</evidence>
<dbReference type="OrthoDB" id="9761650at2"/>
<reference evidence="3 4" key="1">
    <citation type="submission" date="2009-01" db="EMBL/GenBank/DDBJ databases">
        <title>Complete sequence of Geobacter sp. FRC-32.</title>
        <authorList>
            <consortium name="US DOE Joint Genome Institute"/>
            <person name="Lucas S."/>
            <person name="Copeland A."/>
            <person name="Lapidus A."/>
            <person name="Glavina del Rio T."/>
            <person name="Dalin E."/>
            <person name="Tice H."/>
            <person name="Bruce D."/>
            <person name="Goodwin L."/>
            <person name="Pitluck S."/>
            <person name="Saunders E."/>
            <person name="Brettin T."/>
            <person name="Detter J.C."/>
            <person name="Han C."/>
            <person name="Larimer F."/>
            <person name="Land M."/>
            <person name="Hauser L."/>
            <person name="Kyrpides N."/>
            <person name="Ovchinnikova G."/>
            <person name="Kostka J."/>
            <person name="Richardson P."/>
        </authorList>
    </citation>
    <scope>NUCLEOTIDE SEQUENCE [LARGE SCALE GENOMIC DNA]</scope>
    <source>
        <strain evidence="4">DSM 22248 / JCM 15807 / FRC-32</strain>
    </source>
</reference>
<dbReference type="PANTHER" id="PTHR38730:SF1">
    <property type="entry name" value="SLL7028 PROTEIN"/>
    <property type="match status" value="1"/>
</dbReference>
<dbReference type="eggNOG" id="COG3864">
    <property type="taxonomic scope" value="Bacteria"/>
</dbReference>
<dbReference type="EMBL" id="CP001390">
    <property type="protein sequence ID" value="ACM19689.1"/>
    <property type="molecule type" value="Genomic_DNA"/>
</dbReference>
<evidence type="ECO:0000259" key="1">
    <source>
        <dbReference type="Pfam" id="PF09967"/>
    </source>
</evidence>
<gene>
    <name evidence="3" type="ordered locus">Geob_1329</name>
</gene>
<protein>
    <recommendedName>
        <fullName evidence="5">Metal-dependent peptidase</fullName>
    </recommendedName>
</protein>
<dbReference type="Pfam" id="PF09967">
    <property type="entry name" value="DUF2201"/>
    <property type="match status" value="1"/>
</dbReference>
<sequence>MTDRVLENAIIRLLKQYPFYGQFLLNFRRENMACNEPLGVTIRSGLPVLTVDGGRFAALPPMEQEGLLRHAVMHVLHLHMLRRKGRNSHDWDMACDLAVNPGIEGLPPEAAMPASYGQPDGLAAEEYYARLTSPFDMGNLAGGGIGNAAQDTGGHAGADARKDSAFHRGATIDSHDSWHEADSTPLKLGEEVVQGMVKEALRATDGAVPPELRQVVEGYLTPAPIPWKQVLRQFLATAGRTGRQTTWSREHRRFEHTTPGIRKHRKLNLLVGVDVSDSTNAPVLREAFAWELQQIARGRETTLTVVYANSRIQKIEHLSGRGVVQSYHGGGFTDLRPLFDHARTMQPRPTAVIYLTDGFGEAPDTMVIPTLWVLTREGDRPVPWGVELRLDV</sequence>
<dbReference type="HOGENOM" id="CLU_038906_1_0_7"/>
<keyword evidence="4" id="KW-1185">Reference proteome</keyword>
<evidence type="ECO:0000259" key="2">
    <source>
        <dbReference type="Pfam" id="PF13203"/>
    </source>
</evidence>
<evidence type="ECO:0000313" key="4">
    <source>
        <dbReference type="Proteomes" id="UP000007721"/>
    </source>
</evidence>
<accession>B9M4G3</accession>
<feature type="domain" description="VWA-like" evidence="1">
    <location>
        <begin position="270"/>
        <end position="390"/>
    </location>
</feature>
<dbReference type="Pfam" id="PF13203">
    <property type="entry name" value="DUF2201_N"/>
    <property type="match status" value="1"/>
</dbReference>
<name>B9M4G3_GEODF</name>
<dbReference type="RefSeq" id="WP_012646418.1">
    <property type="nucleotide sequence ID" value="NC_011979.1"/>
</dbReference>
<dbReference type="STRING" id="316067.Geob_1329"/>
<dbReference type="AlphaFoldDB" id="B9M4G3"/>
<dbReference type="PANTHER" id="PTHR38730">
    <property type="entry name" value="SLL7028 PROTEIN"/>
    <property type="match status" value="1"/>
</dbReference>
<dbReference type="InterPro" id="IPR025154">
    <property type="entry name" value="Put_metallopeptidase_dom"/>
</dbReference>
<organism evidence="3 4">
    <name type="scientific">Geotalea daltonii (strain DSM 22248 / JCM 15807 / FRC-32)</name>
    <name type="common">Geobacter daltonii</name>
    <dbReference type="NCBI Taxonomy" id="316067"/>
    <lineage>
        <taxon>Bacteria</taxon>
        <taxon>Pseudomonadati</taxon>
        <taxon>Thermodesulfobacteriota</taxon>
        <taxon>Desulfuromonadia</taxon>
        <taxon>Geobacterales</taxon>
        <taxon>Geobacteraceae</taxon>
        <taxon>Geotalea</taxon>
    </lineage>
</organism>
<proteinExistence type="predicted"/>
<dbReference type="InterPro" id="IPR018698">
    <property type="entry name" value="VWA-like_dom"/>
</dbReference>
<feature type="domain" description="Putative metallopeptidase" evidence="2">
    <location>
        <begin position="6"/>
        <end position="254"/>
    </location>
</feature>
<dbReference type="KEGG" id="geo:Geob_1329"/>